<organism evidence="2">
    <name type="scientific">Arabidopsis lyrata subsp. lyrata</name>
    <name type="common">Lyre-leaved rock-cress</name>
    <dbReference type="NCBI Taxonomy" id="81972"/>
    <lineage>
        <taxon>Eukaryota</taxon>
        <taxon>Viridiplantae</taxon>
        <taxon>Streptophyta</taxon>
        <taxon>Embryophyta</taxon>
        <taxon>Tracheophyta</taxon>
        <taxon>Spermatophyta</taxon>
        <taxon>Magnoliopsida</taxon>
        <taxon>eudicotyledons</taxon>
        <taxon>Gunneridae</taxon>
        <taxon>Pentapetalae</taxon>
        <taxon>rosids</taxon>
        <taxon>malvids</taxon>
        <taxon>Brassicales</taxon>
        <taxon>Brassicaceae</taxon>
        <taxon>Camelineae</taxon>
        <taxon>Arabidopsis</taxon>
    </lineage>
</organism>
<dbReference type="Proteomes" id="UP000008694">
    <property type="component" value="Unassembled WGS sequence"/>
</dbReference>
<keyword evidence="2" id="KW-1185">Reference proteome</keyword>
<gene>
    <name evidence="1" type="ORF">ARALYDRAFT_896797</name>
</gene>
<accession>D7L5X5</accession>
<dbReference type="PANTHER" id="PTHR23118:SF42">
    <property type="entry name" value="ATP-CITRATE SYNTHASE"/>
    <property type="match status" value="1"/>
</dbReference>
<dbReference type="GO" id="GO:0003878">
    <property type="term" value="F:ATP citrate synthase activity"/>
    <property type="evidence" value="ECO:0007669"/>
    <property type="project" value="TreeGrafter"/>
</dbReference>
<dbReference type="GO" id="GO:0006633">
    <property type="term" value="P:fatty acid biosynthetic process"/>
    <property type="evidence" value="ECO:0007669"/>
    <property type="project" value="TreeGrafter"/>
</dbReference>
<dbReference type="GO" id="GO:0006085">
    <property type="term" value="P:acetyl-CoA biosynthetic process"/>
    <property type="evidence" value="ECO:0007669"/>
    <property type="project" value="TreeGrafter"/>
</dbReference>
<dbReference type="PANTHER" id="PTHR23118">
    <property type="entry name" value="ATP-CITRATE SYNTHASE"/>
    <property type="match status" value="1"/>
</dbReference>
<dbReference type="HOGENOM" id="CLU_2944816_0_0_1"/>
<evidence type="ECO:0000313" key="2">
    <source>
        <dbReference type="Proteomes" id="UP000008694"/>
    </source>
</evidence>
<reference evidence="2" key="1">
    <citation type="journal article" date="2011" name="Nat. Genet.">
        <title>The Arabidopsis lyrata genome sequence and the basis of rapid genome size change.</title>
        <authorList>
            <person name="Hu T.T."/>
            <person name="Pattyn P."/>
            <person name="Bakker E.G."/>
            <person name="Cao J."/>
            <person name="Cheng J.-F."/>
            <person name="Clark R.M."/>
            <person name="Fahlgren N."/>
            <person name="Fawcett J.A."/>
            <person name="Grimwood J."/>
            <person name="Gundlach H."/>
            <person name="Haberer G."/>
            <person name="Hollister J.D."/>
            <person name="Ossowski S."/>
            <person name="Ottilar R.P."/>
            <person name="Salamov A.A."/>
            <person name="Schneeberger K."/>
            <person name="Spannagl M."/>
            <person name="Wang X."/>
            <person name="Yang L."/>
            <person name="Nasrallah M.E."/>
            <person name="Bergelson J."/>
            <person name="Carrington J.C."/>
            <person name="Gaut B.S."/>
            <person name="Schmutz J."/>
            <person name="Mayer K.F.X."/>
            <person name="Van de Peer Y."/>
            <person name="Grigoriev I.V."/>
            <person name="Nordborg M."/>
            <person name="Weigel D."/>
            <person name="Guo Y.-L."/>
        </authorList>
    </citation>
    <scope>NUCLEOTIDE SEQUENCE [LARGE SCALE GENOMIC DNA]</scope>
    <source>
        <strain evidence="2">cv. MN47</strain>
    </source>
</reference>
<proteinExistence type="predicted"/>
<name>D7L5X5_ARALL</name>
<dbReference type="Gramene" id="scaffold_300767.1">
    <property type="protein sequence ID" value="scaffold_300767.1"/>
    <property type="gene ID" value="scaffold_300767.1"/>
</dbReference>
<protein>
    <submittedName>
        <fullName evidence="1">Uncharacterized protein</fullName>
    </submittedName>
</protein>
<dbReference type="GO" id="GO:0005829">
    <property type="term" value="C:cytosol"/>
    <property type="evidence" value="ECO:0007669"/>
    <property type="project" value="TreeGrafter"/>
</dbReference>
<dbReference type="STRING" id="81972.D7L5X5"/>
<sequence>MEMLLKYARSNLLAVKYLEYAFQVETYTLSKANNLLLNVDGAIRYLFSNLLGRSRIRMFT</sequence>
<dbReference type="eggNOG" id="KOG1254">
    <property type="taxonomic scope" value="Eukaryota"/>
</dbReference>
<evidence type="ECO:0000313" key="1">
    <source>
        <dbReference type="EMBL" id="EFH60856.1"/>
    </source>
</evidence>
<dbReference type="AlphaFoldDB" id="D7L5X5"/>
<dbReference type="EMBL" id="GL348715">
    <property type="protein sequence ID" value="EFH60856.1"/>
    <property type="molecule type" value="Genomic_DNA"/>
</dbReference>
<dbReference type="InterPro" id="IPR002020">
    <property type="entry name" value="Citrate_synthase"/>
</dbReference>